<evidence type="ECO:0000256" key="2">
    <source>
        <dbReference type="ARBA" id="ARBA00022827"/>
    </source>
</evidence>
<keyword evidence="3" id="KW-0560">Oxidoreductase</keyword>
<keyword evidence="7" id="KW-1185">Reference proteome</keyword>
<dbReference type="PROSITE" id="PS51387">
    <property type="entry name" value="FAD_PCMH"/>
    <property type="match status" value="1"/>
</dbReference>
<dbReference type="InterPro" id="IPR010031">
    <property type="entry name" value="FAD_lactone_oxidase-like"/>
</dbReference>
<feature type="compositionally biased region" description="Low complexity" evidence="4">
    <location>
        <begin position="7"/>
        <end position="21"/>
    </location>
</feature>
<keyword evidence="1" id="KW-0285">Flavoprotein</keyword>
<keyword evidence="2" id="KW-0274">FAD</keyword>
<dbReference type="Gene3D" id="3.30.43.10">
    <property type="entry name" value="Uridine Diphospho-n-acetylenolpyruvylglucosamine Reductase, domain 2"/>
    <property type="match status" value="1"/>
</dbReference>
<dbReference type="RefSeq" id="WP_156206693.1">
    <property type="nucleotide sequence ID" value="NZ_WHPN01000312.1"/>
</dbReference>
<dbReference type="InterPro" id="IPR006311">
    <property type="entry name" value="TAT_signal"/>
</dbReference>
<feature type="domain" description="FAD-binding PCMH-type" evidence="5">
    <location>
        <begin position="88"/>
        <end position="288"/>
    </location>
</feature>
<name>A0ABQ7FF41_9ACTN</name>
<dbReference type="InterPro" id="IPR016167">
    <property type="entry name" value="FAD-bd_PCMH_sub1"/>
</dbReference>
<dbReference type="Pfam" id="PF01565">
    <property type="entry name" value="FAD_binding_4"/>
    <property type="match status" value="1"/>
</dbReference>
<dbReference type="PANTHER" id="PTHR43762">
    <property type="entry name" value="L-GULONOLACTONE OXIDASE"/>
    <property type="match status" value="1"/>
</dbReference>
<evidence type="ECO:0000313" key="6">
    <source>
        <dbReference type="EMBL" id="KAF4407502.1"/>
    </source>
</evidence>
<evidence type="ECO:0000256" key="3">
    <source>
        <dbReference type="ARBA" id="ARBA00023002"/>
    </source>
</evidence>
<evidence type="ECO:0000256" key="1">
    <source>
        <dbReference type="ARBA" id="ARBA00022630"/>
    </source>
</evidence>
<dbReference type="Gene3D" id="3.30.465.10">
    <property type="match status" value="1"/>
</dbReference>
<dbReference type="InterPro" id="IPR006094">
    <property type="entry name" value="Oxid_FAD_bind_N"/>
</dbReference>
<dbReference type="InterPro" id="IPR016164">
    <property type="entry name" value="FAD-linked_Oxase-like_C"/>
</dbReference>
<sequence length="607" mass="64137">MADPLTSSSPSPDASSSSSGPPAAPGRPTRRGVLRAAAVAGALGGPLGTVISGAAPASAAPAPAAAAPPELPAQLTAHRAPYINWAGEITHEGLWVCAPRSGQDLADLANWAHANGWRLRARGKSHTWSPLTVTPATGPDARVLLLDTTEHLTAMETVPAPPGAAGAVRAQTGVLLETLMAFLAGHGLGVTNTPAPGELTLGGTLAIDAHGTSVPAVGETARPGHTYGSLSNLILSLTAVVWDADRGEYVLRTYHRGVDEECEALAAHVGRSLVVEVVLQAGEETPMRCLSRVDVTAGELFAAPGSELAARGNTFADFVDESGRVEAIWFAFTDRPWLKVWSLSPERPVTARKVHGPYNYPFSDSVPTTVARLAGRMVGDAAWYLAPALGAAQYTVAATGLTATLAADLWGASHHLLFYLRPTTLRETANGYAILTRRSDLQRVVSEFAGFYRERLAAWAAAGRYPVNGQVEIRAGGLDQPAECAAPGAGPPLLSAVRPHPGHPEYDCAVWIDVLTLPTTPGAPEFYRELERFLLDTFDGGHALARVEWSKGWGYTDTAAWDDEEVIGSVVPASYGSERWQRAIGVLDRLDPHRVFGNSFTDRLLRG</sequence>
<proteinExistence type="predicted"/>
<dbReference type="SUPFAM" id="SSF56176">
    <property type="entry name" value="FAD-binding/transporter-associated domain-like"/>
    <property type="match status" value="1"/>
</dbReference>
<organism evidence="6 7">
    <name type="scientific">Streptomyces lycii</name>
    <dbReference type="NCBI Taxonomy" id="2654337"/>
    <lineage>
        <taxon>Bacteria</taxon>
        <taxon>Bacillati</taxon>
        <taxon>Actinomycetota</taxon>
        <taxon>Actinomycetes</taxon>
        <taxon>Kitasatosporales</taxon>
        <taxon>Streptomycetaceae</taxon>
        <taxon>Streptomyces</taxon>
    </lineage>
</organism>
<dbReference type="Pfam" id="PF09129">
    <property type="entry name" value="Chol_subst-bind"/>
    <property type="match status" value="1"/>
</dbReference>
<accession>A0ABQ7FF41</accession>
<protein>
    <submittedName>
        <fullName evidence="6">FAD-binding protein</fullName>
    </submittedName>
</protein>
<feature type="region of interest" description="Disordered" evidence="4">
    <location>
        <begin position="1"/>
        <end position="30"/>
    </location>
</feature>
<dbReference type="SUPFAM" id="SSF55103">
    <property type="entry name" value="FAD-linked oxidases, C-terminal domain"/>
    <property type="match status" value="1"/>
</dbReference>
<dbReference type="EMBL" id="WHPN01000312">
    <property type="protein sequence ID" value="KAF4407502.1"/>
    <property type="molecule type" value="Genomic_DNA"/>
</dbReference>
<dbReference type="InterPro" id="IPR036318">
    <property type="entry name" value="FAD-bd_PCMH-like_sf"/>
</dbReference>
<evidence type="ECO:0000313" key="7">
    <source>
        <dbReference type="Proteomes" id="UP000621266"/>
    </source>
</evidence>
<comment type="caution">
    <text evidence="6">The sequence shown here is derived from an EMBL/GenBank/DDBJ whole genome shotgun (WGS) entry which is preliminary data.</text>
</comment>
<evidence type="ECO:0000259" key="5">
    <source>
        <dbReference type="PROSITE" id="PS51387"/>
    </source>
</evidence>
<dbReference type="InterPro" id="IPR016171">
    <property type="entry name" value="Vanillyl_alc_oxidase_C-sub2"/>
</dbReference>
<dbReference type="Proteomes" id="UP000621266">
    <property type="component" value="Unassembled WGS sequence"/>
</dbReference>
<dbReference type="PROSITE" id="PS51318">
    <property type="entry name" value="TAT"/>
    <property type="match status" value="1"/>
</dbReference>
<dbReference type="InterPro" id="IPR015213">
    <property type="entry name" value="Cholesterol_OX_subst-bd"/>
</dbReference>
<dbReference type="InterPro" id="IPR016166">
    <property type="entry name" value="FAD-bd_PCMH"/>
</dbReference>
<dbReference type="PANTHER" id="PTHR43762:SF1">
    <property type="entry name" value="D-ARABINONO-1,4-LACTONE OXIDASE"/>
    <property type="match status" value="1"/>
</dbReference>
<evidence type="ECO:0000256" key="4">
    <source>
        <dbReference type="SAM" id="MobiDB-lite"/>
    </source>
</evidence>
<dbReference type="InterPro" id="IPR016169">
    <property type="entry name" value="FAD-bd_PCMH_sub2"/>
</dbReference>
<dbReference type="Gene3D" id="1.10.45.10">
    <property type="entry name" value="Vanillyl-alcohol Oxidase, Chain A, domain 4"/>
    <property type="match status" value="1"/>
</dbReference>
<reference evidence="6 7" key="1">
    <citation type="submission" date="2019-10" db="EMBL/GenBank/DDBJ databases">
        <title>Streptomyces tenebrisbrunneis sp.nov., an endogenous actinomycete isolated from of Lycium ruthenicum.</title>
        <authorList>
            <person name="Ma L."/>
        </authorList>
    </citation>
    <scope>NUCLEOTIDE SEQUENCE [LARGE SCALE GENOMIC DNA]</scope>
    <source>
        <strain evidence="6 7">TRM 66187</strain>
    </source>
</reference>
<gene>
    <name evidence="6" type="ORF">GCU69_19125</name>
</gene>
<dbReference type="Gene3D" id="3.40.462.10">
    <property type="entry name" value="FAD-linked oxidases, C-terminal domain"/>
    <property type="match status" value="1"/>
</dbReference>
<dbReference type="InterPro" id="IPR016170">
    <property type="entry name" value="Cytok_DH_C_sf"/>
</dbReference>